<keyword evidence="11" id="KW-1185">Reference proteome</keyword>
<feature type="domain" description="UDP N-acetylglucosamine O-acyltransferase C-terminal" evidence="9">
    <location>
        <begin position="176"/>
        <end position="261"/>
    </location>
</feature>
<dbReference type="NCBIfam" id="TIGR01852">
    <property type="entry name" value="lipid_A_lpxA"/>
    <property type="match status" value="1"/>
</dbReference>
<organism evidence="10 11">
    <name type="scientific">Undibacterium arcticum</name>
    <dbReference type="NCBI Taxonomy" id="1762892"/>
    <lineage>
        <taxon>Bacteria</taxon>
        <taxon>Pseudomonadati</taxon>
        <taxon>Pseudomonadota</taxon>
        <taxon>Betaproteobacteria</taxon>
        <taxon>Burkholderiales</taxon>
        <taxon>Oxalobacteraceae</taxon>
        <taxon>Undibacterium</taxon>
    </lineage>
</organism>
<accession>A0ABV7F1B0</accession>
<comment type="caution">
    <text evidence="10">The sequence shown here is derived from an EMBL/GenBank/DDBJ whole genome shotgun (WGS) entry which is preliminary data.</text>
</comment>
<name>A0ABV7F1B0_9BURK</name>
<keyword evidence="2 8" id="KW-0444">Lipid biosynthesis</keyword>
<keyword evidence="5 8" id="KW-0677">Repeat</keyword>
<keyword evidence="7 8" id="KW-0012">Acyltransferase</keyword>
<evidence type="ECO:0000256" key="5">
    <source>
        <dbReference type="ARBA" id="ARBA00022737"/>
    </source>
</evidence>
<comment type="pathway">
    <text evidence="8">Glycolipid biosynthesis; lipid IV(A) biosynthesis; lipid IV(A) from (3R)-3-hydroxytetradecanoyl-[acyl-carrier-protein] and UDP-N-acetyl-alpha-D-glucosamine: step 1/6.</text>
</comment>
<evidence type="ECO:0000256" key="8">
    <source>
        <dbReference type="HAMAP-Rule" id="MF_00387"/>
    </source>
</evidence>
<dbReference type="InterPro" id="IPR029098">
    <property type="entry name" value="Acetyltransf_C"/>
</dbReference>
<proteinExistence type="inferred from homology"/>
<dbReference type="Pfam" id="PF13720">
    <property type="entry name" value="Acetyltransf_11"/>
    <property type="match status" value="1"/>
</dbReference>
<comment type="catalytic activity">
    <reaction evidence="8">
        <text>a (3R)-hydroxyacyl-[ACP] + UDP-N-acetyl-alpha-D-glucosamine = a UDP-3-O-[(3R)-3-hydroxyacyl]-N-acetyl-alpha-D-glucosamine + holo-[ACP]</text>
        <dbReference type="Rhea" id="RHEA:67812"/>
        <dbReference type="Rhea" id="RHEA-COMP:9685"/>
        <dbReference type="Rhea" id="RHEA-COMP:9945"/>
        <dbReference type="ChEBI" id="CHEBI:57705"/>
        <dbReference type="ChEBI" id="CHEBI:64479"/>
        <dbReference type="ChEBI" id="CHEBI:78827"/>
        <dbReference type="ChEBI" id="CHEBI:173225"/>
        <dbReference type="EC" id="2.3.1.129"/>
    </reaction>
</comment>
<dbReference type="PANTHER" id="PTHR43480:SF1">
    <property type="entry name" value="ACYL-[ACYL-CARRIER-PROTEIN]--UDP-N-ACETYLGLUCOSAMINE O-ACYLTRANSFERASE, MITOCHONDRIAL-RELATED"/>
    <property type="match status" value="1"/>
</dbReference>
<evidence type="ECO:0000256" key="4">
    <source>
        <dbReference type="ARBA" id="ARBA00022679"/>
    </source>
</evidence>
<comment type="subcellular location">
    <subcellularLocation>
        <location evidence="8">Cytoplasm</location>
    </subcellularLocation>
</comment>
<evidence type="ECO:0000259" key="9">
    <source>
        <dbReference type="Pfam" id="PF13720"/>
    </source>
</evidence>
<keyword evidence="6 8" id="KW-0443">Lipid metabolism</keyword>
<comment type="subunit">
    <text evidence="8">Homotrimer.</text>
</comment>
<dbReference type="Gene3D" id="2.160.10.10">
    <property type="entry name" value="Hexapeptide repeat proteins"/>
    <property type="match status" value="1"/>
</dbReference>
<dbReference type="EMBL" id="JBHRTP010000038">
    <property type="protein sequence ID" value="MFC3108847.1"/>
    <property type="molecule type" value="Genomic_DNA"/>
</dbReference>
<evidence type="ECO:0000256" key="6">
    <source>
        <dbReference type="ARBA" id="ARBA00023098"/>
    </source>
</evidence>
<dbReference type="PANTHER" id="PTHR43480">
    <property type="entry name" value="ACYL-[ACYL-CARRIER-PROTEIN]--UDP-N-ACETYLGLUCOSAMINE O-ACYLTRANSFERASE"/>
    <property type="match status" value="1"/>
</dbReference>
<dbReference type="InterPro" id="IPR010137">
    <property type="entry name" value="Lipid_A_LpxA"/>
</dbReference>
<evidence type="ECO:0000256" key="7">
    <source>
        <dbReference type="ARBA" id="ARBA00023315"/>
    </source>
</evidence>
<evidence type="ECO:0000256" key="3">
    <source>
        <dbReference type="ARBA" id="ARBA00022556"/>
    </source>
</evidence>
<comment type="function">
    <text evidence="8">Involved in the biosynthesis of lipid A, a phosphorylated glycolipid that anchors the lipopolysaccharide to the outer membrane of the cell.</text>
</comment>
<dbReference type="CDD" id="cd03351">
    <property type="entry name" value="LbH_UDP-GlcNAc_AT"/>
    <property type="match status" value="1"/>
</dbReference>
<evidence type="ECO:0000256" key="1">
    <source>
        <dbReference type="ARBA" id="ARBA00022490"/>
    </source>
</evidence>
<dbReference type="RefSeq" id="WP_390324694.1">
    <property type="nucleotide sequence ID" value="NZ_JBHRTP010000038.1"/>
</dbReference>
<gene>
    <name evidence="8 10" type="primary">lpxA</name>
    <name evidence="10" type="ORF">ACFOFO_12900</name>
</gene>
<dbReference type="Gene3D" id="1.20.1180.10">
    <property type="entry name" value="Udp N-acetylglucosamine O-acyltransferase, C-terminal domain"/>
    <property type="match status" value="1"/>
</dbReference>
<comment type="similarity">
    <text evidence="8">Belongs to the transferase hexapeptide repeat family. LpxA subfamily.</text>
</comment>
<keyword evidence="3 8" id="KW-0441">Lipid A biosynthesis</keyword>
<dbReference type="GO" id="GO:0008780">
    <property type="term" value="F:acyl-[acyl-carrier-protein]-UDP-N-acetylglucosamine O-acyltransferase activity"/>
    <property type="evidence" value="ECO:0007669"/>
    <property type="project" value="UniProtKB-EC"/>
</dbReference>
<dbReference type="InterPro" id="IPR001451">
    <property type="entry name" value="Hexapep"/>
</dbReference>
<dbReference type="InterPro" id="IPR018357">
    <property type="entry name" value="Hexapep_transf_CS"/>
</dbReference>
<reference evidence="11" key="1">
    <citation type="journal article" date="2019" name="Int. J. Syst. Evol. Microbiol.">
        <title>The Global Catalogue of Microorganisms (GCM) 10K type strain sequencing project: providing services to taxonomists for standard genome sequencing and annotation.</title>
        <authorList>
            <consortium name="The Broad Institute Genomics Platform"/>
            <consortium name="The Broad Institute Genome Sequencing Center for Infectious Disease"/>
            <person name="Wu L."/>
            <person name="Ma J."/>
        </authorList>
    </citation>
    <scope>NUCLEOTIDE SEQUENCE [LARGE SCALE GENOMIC DNA]</scope>
    <source>
        <strain evidence="11">KCTC 42986</strain>
    </source>
</reference>
<evidence type="ECO:0000313" key="11">
    <source>
        <dbReference type="Proteomes" id="UP001595530"/>
    </source>
</evidence>
<dbReference type="Pfam" id="PF00132">
    <property type="entry name" value="Hexapep"/>
    <property type="match status" value="2"/>
</dbReference>
<dbReference type="InterPro" id="IPR037157">
    <property type="entry name" value="Acetyltransf_C_sf"/>
</dbReference>
<dbReference type="NCBIfam" id="NF003657">
    <property type="entry name" value="PRK05289.1"/>
    <property type="match status" value="1"/>
</dbReference>
<keyword evidence="1 8" id="KW-0963">Cytoplasm</keyword>
<sequence>MAGIHPSALIDPKAELDSSVAVGPYAVIGPHVKIGAGTTVGPHVVIDGHTTIGRDNQFFQFSSIGAAPQDKKYAGEPTRLEIGDRNTIREFCTFNIGTAQDAGVTRIGSDNWIMAYVHIAHDCQLGDQIILANNATLAGHVQLDDWVFLGGFTTIHQFCHIGAHAMTAFTAAVSQDVPPFVTAAGNRAAPVGINAEGLKRRGFSSTQIAAIRRAYKLLYKSGLSLEEAKSALEKEQASAVESSAHIGLLRSFLDGATRGIIR</sequence>
<dbReference type="HAMAP" id="MF_00387">
    <property type="entry name" value="LpxA"/>
    <property type="match status" value="1"/>
</dbReference>
<dbReference type="PIRSF" id="PIRSF000456">
    <property type="entry name" value="UDP-GlcNAc_acltr"/>
    <property type="match status" value="1"/>
</dbReference>
<dbReference type="PROSITE" id="PS00101">
    <property type="entry name" value="HEXAPEP_TRANSFERASES"/>
    <property type="match status" value="1"/>
</dbReference>
<dbReference type="Proteomes" id="UP001595530">
    <property type="component" value="Unassembled WGS sequence"/>
</dbReference>
<dbReference type="SUPFAM" id="SSF51161">
    <property type="entry name" value="Trimeric LpxA-like enzymes"/>
    <property type="match status" value="1"/>
</dbReference>
<dbReference type="EC" id="2.3.1.129" evidence="8"/>
<keyword evidence="4 8" id="KW-0808">Transferase</keyword>
<evidence type="ECO:0000256" key="2">
    <source>
        <dbReference type="ARBA" id="ARBA00022516"/>
    </source>
</evidence>
<evidence type="ECO:0000313" key="10">
    <source>
        <dbReference type="EMBL" id="MFC3108847.1"/>
    </source>
</evidence>
<protein>
    <recommendedName>
        <fullName evidence="8">Acyl-[acyl-carrier-protein]--UDP-N-acetylglucosamine O-acyltransferase</fullName>
        <shortName evidence="8">UDP-N-acetylglucosamine acyltransferase</shortName>
        <ecNumber evidence="8">2.3.1.129</ecNumber>
    </recommendedName>
</protein>
<dbReference type="InterPro" id="IPR011004">
    <property type="entry name" value="Trimer_LpxA-like_sf"/>
</dbReference>